<sequence>MLDQYTAHKYMYDFLKGRVSLLQFEQWLYEHDELEAILGEQAYMELVSRNFKDKYASEECEKQVRNLIDFGEFEQERVIAYLSKLTQPGSELLAICDMVYEEYCAGYTFLRFIALTYILEAAQAKSELISQEAARLLNFFANGQLKITTEHDYMDLRKKSDQIEIHSINDMLDNLKD</sequence>
<dbReference type="KEGG" id="palb:EJC50_06520"/>
<dbReference type="OrthoDB" id="6398539at2"/>
<evidence type="ECO:0000313" key="2">
    <source>
        <dbReference type="Proteomes" id="UP000272528"/>
    </source>
</evidence>
<gene>
    <name evidence="1" type="ORF">EJC50_06520</name>
</gene>
<keyword evidence="2" id="KW-1185">Reference proteome</keyword>
<dbReference type="Proteomes" id="UP000272528">
    <property type="component" value="Chromosome"/>
</dbReference>
<proteinExistence type="predicted"/>
<dbReference type="RefSeq" id="WP_126013844.1">
    <property type="nucleotide sequence ID" value="NZ_CP034437.1"/>
</dbReference>
<organism evidence="1 2">
    <name type="scientific">Paenibacillus albus</name>
    <dbReference type="NCBI Taxonomy" id="2495582"/>
    <lineage>
        <taxon>Bacteria</taxon>
        <taxon>Bacillati</taxon>
        <taxon>Bacillota</taxon>
        <taxon>Bacilli</taxon>
        <taxon>Bacillales</taxon>
        <taxon>Paenibacillaceae</taxon>
        <taxon>Paenibacillus</taxon>
    </lineage>
</organism>
<accession>A0A3Q8X5G7</accession>
<protein>
    <submittedName>
        <fullName evidence="1">Uncharacterized protein</fullName>
    </submittedName>
</protein>
<name>A0A3Q8X5G7_9BACL</name>
<dbReference type="AlphaFoldDB" id="A0A3Q8X5G7"/>
<evidence type="ECO:0000313" key="1">
    <source>
        <dbReference type="EMBL" id="AZN39353.1"/>
    </source>
</evidence>
<reference evidence="2" key="1">
    <citation type="submission" date="2018-12" db="EMBL/GenBank/DDBJ databases">
        <title>Genome sequence of Peanibacillus sp.</title>
        <authorList>
            <person name="Subramani G."/>
            <person name="Srinivasan S."/>
            <person name="Kim M.K."/>
        </authorList>
    </citation>
    <scope>NUCLEOTIDE SEQUENCE [LARGE SCALE GENOMIC DNA]</scope>
    <source>
        <strain evidence="2">18JY67-1</strain>
    </source>
</reference>
<dbReference type="EMBL" id="CP034437">
    <property type="protein sequence ID" value="AZN39353.1"/>
    <property type="molecule type" value="Genomic_DNA"/>
</dbReference>